<keyword evidence="5" id="KW-1185">Reference proteome</keyword>
<dbReference type="InterPro" id="IPR001932">
    <property type="entry name" value="PPM-type_phosphatase-like_dom"/>
</dbReference>
<feature type="domain" description="CSD" evidence="3">
    <location>
        <begin position="104"/>
        <end position="178"/>
    </location>
</feature>
<dbReference type="Pfam" id="PF00481">
    <property type="entry name" value="PP2C"/>
    <property type="match status" value="1"/>
</dbReference>
<organism evidence="4 5">
    <name type="scientific">Durusdinium trenchii</name>
    <dbReference type="NCBI Taxonomy" id="1381693"/>
    <lineage>
        <taxon>Eukaryota</taxon>
        <taxon>Sar</taxon>
        <taxon>Alveolata</taxon>
        <taxon>Dinophyceae</taxon>
        <taxon>Suessiales</taxon>
        <taxon>Symbiodiniaceae</taxon>
        <taxon>Durusdinium</taxon>
    </lineage>
</organism>
<dbReference type="InterPro" id="IPR036457">
    <property type="entry name" value="PPM-type-like_dom_sf"/>
</dbReference>
<sequence>MDRVRVHEFAAQVYYTPKESDHRFFRRIDDDEACPQMGQSGVFQTNFYGYGSEEMRKAISKTEFMKFEVDGSSVQSAADPTGPAPMVGPPEPPPKEEKKEEDLRLEGRVNKWDSEKGFGFIMPAGKEEGGDMGKGLFVHRKFIVGSTPSNPINLKEGVKVSFKQGTQDSKPCALEVLMLGADGKPLPIHAGAQTLEEKKKSYHVSAESLGLRVHCESWPGLKKTLQDRYVLDEPLEELGVYFAVLDGHGGTQVADMAKEKLQKNVLQQMRQRQVQPASRDEKIKMAIKEAFLQTDKEILGLAERKKFELVGSTCVSVILHGNPKLGTALRLVVSNLGDSRAVLCRAGTAVPVSEDHKPTRMDEKKRIERVGGLVLQVRGAWRVATSTNPNSMNKAARREYQGLAMTRSFGDLWGCPFVQLFSFFRRLGFQSWCAQKSRVHATEAGHVVCGAWLLMLWSPPSVEGKSGREGHTER</sequence>
<evidence type="ECO:0000259" key="2">
    <source>
        <dbReference type="PROSITE" id="PS51746"/>
    </source>
</evidence>
<evidence type="ECO:0000256" key="1">
    <source>
        <dbReference type="SAM" id="MobiDB-lite"/>
    </source>
</evidence>
<dbReference type="InterPro" id="IPR012340">
    <property type="entry name" value="NA-bd_OB-fold"/>
</dbReference>
<dbReference type="SMART" id="SM00332">
    <property type="entry name" value="PP2Cc"/>
    <property type="match status" value="1"/>
</dbReference>
<dbReference type="Proteomes" id="UP001642484">
    <property type="component" value="Unassembled WGS sequence"/>
</dbReference>
<comment type="caution">
    <text evidence="4">The sequence shown here is derived from an EMBL/GenBank/DDBJ whole genome shotgun (WGS) entry which is preliminary data.</text>
</comment>
<dbReference type="Gene3D" id="2.40.50.140">
    <property type="entry name" value="Nucleic acid-binding proteins"/>
    <property type="match status" value="1"/>
</dbReference>
<evidence type="ECO:0000313" key="4">
    <source>
        <dbReference type="EMBL" id="CAK9089373.1"/>
    </source>
</evidence>
<proteinExistence type="predicted"/>
<feature type="region of interest" description="Disordered" evidence="1">
    <location>
        <begin position="70"/>
        <end position="101"/>
    </location>
</feature>
<dbReference type="CDD" id="cd00143">
    <property type="entry name" value="PP2Cc"/>
    <property type="match status" value="1"/>
</dbReference>
<protein>
    <recommendedName>
        <fullName evidence="6">Protein-serine/threonine phosphatase</fullName>
    </recommendedName>
</protein>
<dbReference type="EMBL" id="CAXAMN010024707">
    <property type="protein sequence ID" value="CAK9089373.1"/>
    <property type="molecule type" value="Genomic_DNA"/>
</dbReference>
<dbReference type="InterPro" id="IPR015655">
    <property type="entry name" value="PP2C"/>
</dbReference>
<feature type="domain" description="PPM-type phosphatase" evidence="2">
    <location>
        <begin position="212"/>
        <end position="474"/>
    </location>
</feature>
<accession>A0ABP0QM67</accession>
<dbReference type="InterPro" id="IPR002059">
    <property type="entry name" value="CSP_DNA-bd"/>
</dbReference>
<reference evidence="4 5" key="1">
    <citation type="submission" date="2024-02" db="EMBL/GenBank/DDBJ databases">
        <authorList>
            <person name="Chen Y."/>
            <person name="Shah S."/>
            <person name="Dougan E. K."/>
            <person name="Thang M."/>
            <person name="Chan C."/>
        </authorList>
    </citation>
    <scope>NUCLEOTIDE SEQUENCE [LARGE SCALE GENOMIC DNA]</scope>
</reference>
<evidence type="ECO:0000313" key="5">
    <source>
        <dbReference type="Proteomes" id="UP001642484"/>
    </source>
</evidence>
<evidence type="ECO:0000259" key="3">
    <source>
        <dbReference type="PROSITE" id="PS51857"/>
    </source>
</evidence>
<evidence type="ECO:0008006" key="6">
    <source>
        <dbReference type="Google" id="ProtNLM"/>
    </source>
</evidence>
<dbReference type="PROSITE" id="PS51857">
    <property type="entry name" value="CSD_2"/>
    <property type="match status" value="1"/>
</dbReference>
<dbReference type="Gene3D" id="3.60.40.10">
    <property type="entry name" value="PPM-type phosphatase domain"/>
    <property type="match status" value="1"/>
</dbReference>
<feature type="compositionally biased region" description="Pro residues" evidence="1">
    <location>
        <begin position="82"/>
        <end position="92"/>
    </location>
</feature>
<dbReference type="SUPFAM" id="SSF50249">
    <property type="entry name" value="Nucleic acid-binding proteins"/>
    <property type="match status" value="1"/>
</dbReference>
<gene>
    <name evidence="4" type="ORF">CCMP2556_LOCUS43027</name>
</gene>
<dbReference type="PROSITE" id="PS51746">
    <property type="entry name" value="PPM_2"/>
    <property type="match status" value="1"/>
</dbReference>
<dbReference type="PANTHER" id="PTHR47992">
    <property type="entry name" value="PROTEIN PHOSPHATASE"/>
    <property type="match status" value="1"/>
</dbReference>
<dbReference type="SUPFAM" id="SSF81606">
    <property type="entry name" value="PP2C-like"/>
    <property type="match status" value="1"/>
</dbReference>
<name>A0ABP0QM67_9DINO</name>